<evidence type="ECO:0000313" key="1">
    <source>
        <dbReference type="Proteomes" id="UP000095287"/>
    </source>
</evidence>
<dbReference type="WBParaSite" id="L893_g30811.t1">
    <property type="protein sequence ID" value="L893_g30811.t1"/>
    <property type="gene ID" value="L893_g30811"/>
</dbReference>
<dbReference type="GO" id="GO:0003677">
    <property type="term" value="F:DNA binding"/>
    <property type="evidence" value="ECO:0007669"/>
    <property type="project" value="InterPro"/>
</dbReference>
<organism evidence="1 2">
    <name type="scientific">Steinernema glaseri</name>
    <dbReference type="NCBI Taxonomy" id="37863"/>
    <lineage>
        <taxon>Eukaryota</taxon>
        <taxon>Metazoa</taxon>
        <taxon>Ecdysozoa</taxon>
        <taxon>Nematoda</taxon>
        <taxon>Chromadorea</taxon>
        <taxon>Rhabditida</taxon>
        <taxon>Tylenchina</taxon>
        <taxon>Panagrolaimomorpha</taxon>
        <taxon>Strongyloidoidea</taxon>
        <taxon>Steinernematidae</taxon>
        <taxon>Steinernema</taxon>
    </lineage>
</organism>
<dbReference type="AlphaFoldDB" id="A0A1I7ZYC6"/>
<keyword evidence="1" id="KW-1185">Reference proteome</keyword>
<dbReference type="Proteomes" id="UP000095287">
    <property type="component" value="Unplaced"/>
</dbReference>
<dbReference type="Pfam" id="PF02961">
    <property type="entry name" value="SAM_BAF"/>
    <property type="match status" value="1"/>
</dbReference>
<dbReference type="InterPro" id="IPR036617">
    <property type="entry name" value="BAF_sf"/>
</dbReference>
<evidence type="ECO:0000313" key="2">
    <source>
        <dbReference type="WBParaSite" id="L893_g30811.t1"/>
    </source>
</evidence>
<sequence>MGSASVEDLPGIGPAHGSRLAQTNYRTAAKLFGRYLMCDENYSEFEPFLKRHGVTYENHRADVGTAFQEWSDKYLGPR</sequence>
<accession>A0A1I7ZYC6</accession>
<dbReference type="InterPro" id="IPR004122">
    <property type="entry name" value="BAF_prot"/>
</dbReference>
<dbReference type="Gene3D" id="1.10.150.40">
    <property type="entry name" value="Barrier-to-autointegration factor, BAF"/>
    <property type="match status" value="1"/>
</dbReference>
<proteinExistence type="predicted"/>
<name>A0A1I7ZYC6_9BILA</name>
<reference evidence="2" key="1">
    <citation type="submission" date="2016-11" db="UniProtKB">
        <authorList>
            <consortium name="WormBaseParasite"/>
        </authorList>
    </citation>
    <scope>IDENTIFICATION</scope>
</reference>
<protein>
    <submittedName>
        <fullName evidence="2">Barrier to autointegration factor</fullName>
    </submittedName>
</protein>
<dbReference type="SUPFAM" id="SSF47798">
    <property type="entry name" value="Barrier-to-autointegration factor, BAF"/>
    <property type="match status" value="1"/>
</dbReference>